<accession>A0ABV5G8Y8</accession>
<gene>
    <name evidence="2" type="ORF">ACFFX0_31295</name>
</gene>
<keyword evidence="3" id="KW-1185">Reference proteome</keyword>
<dbReference type="Proteomes" id="UP001589575">
    <property type="component" value="Unassembled WGS sequence"/>
</dbReference>
<evidence type="ECO:0000256" key="1">
    <source>
        <dbReference type="SAM" id="MobiDB-lite"/>
    </source>
</evidence>
<protein>
    <submittedName>
        <fullName evidence="2">Uncharacterized protein</fullName>
    </submittedName>
</protein>
<evidence type="ECO:0000313" key="3">
    <source>
        <dbReference type="Proteomes" id="UP001589575"/>
    </source>
</evidence>
<dbReference type="EMBL" id="JBHMFI010000023">
    <property type="protein sequence ID" value="MFB9075407.1"/>
    <property type="molecule type" value="Genomic_DNA"/>
</dbReference>
<feature type="region of interest" description="Disordered" evidence="1">
    <location>
        <begin position="1"/>
        <end position="43"/>
    </location>
</feature>
<proteinExistence type="predicted"/>
<evidence type="ECO:0000313" key="2">
    <source>
        <dbReference type="EMBL" id="MFB9075407.1"/>
    </source>
</evidence>
<name>A0ABV5G8Y8_9MICC</name>
<feature type="compositionally biased region" description="Low complexity" evidence="1">
    <location>
        <begin position="10"/>
        <end position="25"/>
    </location>
</feature>
<organism evidence="2 3">
    <name type="scientific">Citricoccus parietis</name>
    <dbReference type="NCBI Taxonomy" id="592307"/>
    <lineage>
        <taxon>Bacteria</taxon>
        <taxon>Bacillati</taxon>
        <taxon>Actinomycetota</taxon>
        <taxon>Actinomycetes</taxon>
        <taxon>Micrococcales</taxon>
        <taxon>Micrococcaceae</taxon>
        <taxon>Citricoccus</taxon>
    </lineage>
</organism>
<sequence>MPPRLPPAGGWPSPGLGLDGLGPRSRPLDPARPALWSGQLGSL</sequence>
<reference evidence="2 3" key="1">
    <citation type="submission" date="2024-09" db="EMBL/GenBank/DDBJ databases">
        <authorList>
            <person name="Sun Q."/>
            <person name="Mori K."/>
        </authorList>
    </citation>
    <scope>NUCLEOTIDE SEQUENCE [LARGE SCALE GENOMIC DNA]</scope>
    <source>
        <strain evidence="2 3">CCM 7609</strain>
    </source>
</reference>
<comment type="caution">
    <text evidence="2">The sequence shown here is derived from an EMBL/GenBank/DDBJ whole genome shotgun (WGS) entry which is preliminary data.</text>
</comment>